<gene>
    <name evidence="1" type="ORF">SCF082_LOCUS10339</name>
</gene>
<protein>
    <submittedName>
        <fullName evidence="1">Uncharacterized protein</fullName>
    </submittedName>
</protein>
<accession>A0ABP0J5E6</accession>
<reference evidence="1 2" key="1">
    <citation type="submission" date="2024-02" db="EMBL/GenBank/DDBJ databases">
        <authorList>
            <person name="Chen Y."/>
            <person name="Shah S."/>
            <person name="Dougan E. K."/>
            <person name="Thang M."/>
            <person name="Chan C."/>
        </authorList>
    </citation>
    <scope>NUCLEOTIDE SEQUENCE [LARGE SCALE GENOMIC DNA]</scope>
</reference>
<sequence>MAITSLRRIRAKTVRSAVASVALGERLPNAAYVATGALLLFSLSLILFPSQDSSASRELAGKATCKVCHGRALLGLRSFVLLLFTLSGVMPWLKNKIIPQIVDRKQFEASFNLDKYYGFAAQILYHFVLSGCFATAIYTSDNTLYHLATLAEPAYCTFDILLLLFTGVSFTHWQLKPLLVHHTISCACCHALMYGIPESMYGKLLQLVFHLSSGFCLGIANLLQTPSLKLSTLQRLWLQVVSMMFWAATRVGLVFLLGICTLMDAARIHPAQYRQVMVELNAAAIGSFAFVVIKTPIITRALQEAIQEYQQDRRDLEVGLNQSPRIWSRGAEQEFGALVVRPGAPSSVLVSSSDARSP</sequence>
<evidence type="ECO:0000313" key="2">
    <source>
        <dbReference type="Proteomes" id="UP001642464"/>
    </source>
</evidence>
<dbReference type="Proteomes" id="UP001642464">
    <property type="component" value="Unassembled WGS sequence"/>
</dbReference>
<proteinExistence type="predicted"/>
<evidence type="ECO:0000313" key="1">
    <source>
        <dbReference type="EMBL" id="CAK9009582.1"/>
    </source>
</evidence>
<organism evidence="1 2">
    <name type="scientific">Durusdinium trenchii</name>
    <dbReference type="NCBI Taxonomy" id="1381693"/>
    <lineage>
        <taxon>Eukaryota</taxon>
        <taxon>Sar</taxon>
        <taxon>Alveolata</taxon>
        <taxon>Dinophyceae</taxon>
        <taxon>Suessiales</taxon>
        <taxon>Symbiodiniaceae</taxon>
        <taxon>Durusdinium</taxon>
    </lineage>
</organism>
<comment type="caution">
    <text evidence="1">The sequence shown here is derived from an EMBL/GenBank/DDBJ whole genome shotgun (WGS) entry which is preliminary data.</text>
</comment>
<keyword evidence="2" id="KW-1185">Reference proteome</keyword>
<dbReference type="EMBL" id="CAXAMM010006025">
    <property type="protein sequence ID" value="CAK9009582.1"/>
    <property type="molecule type" value="Genomic_DNA"/>
</dbReference>
<name>A0ABP0J5E6_9DINO</name>